<dbReference type="Proteomes" id="UP000009235">
    <property type="component" value="Chromosome"/>
</dbReference>
<dbReference type="PANTHER" id="PTHR32439">
    <property type="entry name" value="FERREDOXIN--NITRITE REDUCTASE, CHLOROPLASTIC"/>
    <property type="match status" value="1"/>
</dbReference>
<dbReference type="KEGG" id="asd:AS9A_2041"/>
<keyword evidence="3" id="KW-0479">Metal-binding</keyword>
<dbReference type="STRING" id="443218.AS9A_2041"/>
<dbReference type="Pfam" id="PF03460">
    <property type="entry name" value="NIR_SIR_ferr"/>
    <property type="match status" value="1"/>
</dbReference>
<dbReference type="SUPFAM" id="SSF56014">
    <property type="entry name" value="Nitrite and sulphite reductase 4Fe-4S domain-like"/>
    <property type="match status" value="1"/>
</dbReference>
<sequence length="392" mass="41788">MFGVWCQLDDRSYPGRVSSKPEDRCPGALRLHEAADGLLARVRLPGGALTSEQMQTLAMISREHGNDILELTSRGNIQIRGIRDGTTVAALLADAGLLPSATHERVRNILSSPLSGLIGGFADVRTWVSDLDVALRGDEVLADLPGRFLMAIDDGRGDVAALDPDIAAMVYDESSVALLLAGQDTGIRVTPDETVPLLIRTSRAFLTVRSSEWRVKELPRGGNEIVDHLGLSADPDHSPVAISSRPLPPIGWITQEDDRIALGAGLKLGRLDSRLGEFLAAIERGLVITPWRTLVISDLDEWRAEQVVRVLAPMGLIFDAESPWIDVSACTGSPGCSKAVADVQADAAHAVGTGSSPVEGKQHWVGCERACGTPPGDISVVVATPDGYQIRA</sequence>
<evidence type="ECO:0000256" key="5">
    <source>
        <dbReference type="ARBA" id="ARBA00023004"/>
    </source>
</evidence>
<dbReference type="SUPFAM" id="SSF55124">
    <property type="entry name" value="Nitrite/Sulfite reductase N-terminal domain-like"/>
    <property type="match status" value="2"/>
</dbReference>
<dbReference type="RefSeq" id="WP_013806839.1">
    <property type="nucleotide sequence ID" value="NC_015564.1"/>
</dbReference>
<evidence type="ECO:0000256" key="2">
    <source>
        <dbReference type="ARBA" id="ARBA00022617"/>
    </source>
</evidence>
<dbReference type="Gene3D" id="3.30.413.10">
    <property type="entry name" value="Sulfite Reductase Hemoprotein, domain 1"/>
    <property type="match status" value="1"/>
</dbReference>
<keyword evidence="9" id="KW-1185">Reference proteome</keyword>
<evidence type="ECO:0000256" key="6">
    <source>
        <dbReference type="ARBA" id="ARBA00023014"/>
    </source>
</evidence>
<evidence type="ECO:0000313" key="8">
    <source>
        <dbReference type="EMBL" id="AEF40490.1"/>
    </source>
</evidence>
<dbReference type="InterPro" id="IPR045854">
    <property type="entry name" value="NO2/SO3_Rdtase_4Fe4S_sf"/>
</dbReference>
<evidence type="ECO:0000313" key="9">
    <source>
        <dbReference type="Proteomes" id="UP000009235"/>
    </source>
</evidence>
<dbReference type="Gene3D" id="3.90.480.10">
    <property type="entry name" value="Sulfite Reductase Hemoprotein,Domain 2"/>
    <property type="match status" value="1"/>
</dbReference>
<dbReference type="HOGENOM" id="CLU_015667_0_1_11"/>
<dbReference type="AlphaFoldDB" id="F6EP24"/>
<dbReference type="InterPro" id="IPR005117">
    <property type="entry name" value="NiRdtase/SiRdtase_haem-b_fer"/>
</dbReference>
<keyword evidence="6" id="KW-0411">Iron-sulfur</keyword>
<organism evidence="8 9">
    <name type="scientific">Hoyosella subflava (strain DSM 45089 / JCM 17490 / NBRC 109087 / DQS3-9A1)</name>
    <name type="common">Amycolicicoccus subflavus</name>
    <dbReference type="NCBI Taxonomy" id="443218"/>
    <lineage>
        <taxon>Bacteria</taxon>
        <taxon>Bacillati</taxon>
        <taxon>Actinomycetota</taxon>
        <taxon>Actinomycetes</taxon>
        <taxon>Mycobacteriales</taxon>
        <taxon>Hoyosellaceae</taxon>
        <taxon>Hoyosella</taxon>
    </lineage>
</organism>
<gene>
    <name evidence="8" type="ordered locus">AS9A_2041</name>
</gene>
<dbReference type="PANTHER" id="PTHR32439:SF9">
    <property type="entry name" value="BLR3264 PROTEIN"/>
    <property type="match status" value="1"/>
</dbReference>
<name>F6EP24_HOYSD</name>
<evidence type="ECO:0000259" key="7">
    <source>
        <dbReference type="Pfam" id="PF03460"/>
    </source>
</evidence>
<dbReference type="NCBIfam" id="TIGR02435">
    <property type="entry name" value="CobG"/>
    <property type="match status" value="1"/>
</dbReference>
<dbReference type="InterPro" id="IPR051329">
    <property type="entry name" value="NIR_SIR_4Fe-4S"/>
</dbReference>
<feature type="domain" description="Nitrite/Sulfite reductase ferredoxin-like" evidence="7">
    <location>
        <begin position="35"/>
        <end position="85"/>
    </location>
</feature>
<dbReference type="InterPro" id="IPR012798">
    <property type="entry name" value="Cbl_synth_CobG-like"/>
</dbReference>
<keyword evidence="4" id="KW-0560">Oxidoreductase</keyword>
<evidence type="ECO:0000256" key="3">
    <source>
        <dbReference type="ARBA" id="ARBA00022723"/>
    </source>
</evidence>
<evidence type="ECO:0000256" key="4">
    <source>
        <dbReference type="ARBA" id="ARBA00023002"/>
    </source>
</evidence>
<protein>
    <submittedName>
        <fullName evidence="8">Ferredoxin-nitrite reductase</fullName>
    </submittedName>
</protein>
<evidence type="ECO:0000256" key="1">
    <source>
        <dbReference type="ARBA" id="ARBA00022485"/>
    </source>
</evidence>
<keyword evidence="2" id="KW-0349">Heme</keyword>
<keyword evidence="1" id="KW-0004">4Fe-4S</keyword>
<dbReference type="InterPro" id="IPR036136">
    <property type="entry name" value="Nit/Sulf_reduc_fer-like_dom_sf"/>
</dbReference>
<dbReference type="OrthoDB" id="105450at2"/>
<reference evidence="8 9" key="1">
    <citation type="journal article" date="2011" name="J. Bacteriol.">
        <title>Complete genome sequence of Amycolicicoccus subflavus DQS3-9A1T, an actinomycete isolated from crude oil-polluted soil.</title>
        <authorList>
            <person name="Cai M."/>
            <person name="Chen W.M."/>
            <person name="Nie Y."/>
            <person name="Chi C.Q."/>
            <person name="Wang Y.N."/>
            <person name="Tang Y.Q."/>
            <person name="Li G.Y."/>
            <person name="Wu X.L."/>
        </authorList>
    </citation>
    <scope>NUCLEOTIDE SEQUENCE [LARGE SCALE GENOMIC DNA]</scope>
    <source>
        <strain evidence="9">DSM 45089 / DQS3-9A1</strain>
    </source>
</reference>
<dbReference type="eggNOG" id="COG0155">
    <property type="taxonomic scope" value="Bacteria"/>
</dbReference>
<dbReference type="GO" id="GO:0016491">
    <property type="term" value="F:oxidoreductase activity"/>
    <property type="evidence" value="ECO:0007669"/>
    <property type="project" value="UniProtKB-KW"/>
</dbReference>
<keyword evidence="5" id="KW-0408">Iron</keyword>
<dbReference type="EMBL" id="CP002786">
    <property type="protein sequence ID" value="AEF40490.1"/>
    <property type="molecule type" value="Genomic_DNA"/>
</dbReference>
<dbReference type="GO" id="GO:0046872">
    <property type="term" value="F:metal ion binding"/>
    <property type="evidence" value="ECO:0007669"/>
    <property type="project" value="UniProtKB-KW"/>
</dbReference>
<proteinExistence type="predicted"/>
<dbReference type="GO" id="GO:0051539">
    <property type="term" value="F:4 iron, 4 sulfur cluster binding"/>
    <property type="evidence" value="ECO:0007669"/>
    <property type="project" value="UniProtKB-KW"/>
</dbReference>
<accession>F6EP24</accession>